<dbReference type="InterPro" id="IPR050922">
    <property type="entry name" value="LytR/CpsA/Psr_CW_biosynth"/>
</dbReference>
<dbReference type="PANTHER" id="PTHR33392">
    <property type="entry name" value="POLYISOPRENYL-TEICHOIC ACID--PEPTIDOGLYCAN TEICHOIC ACID TRANSFERASE TAGU"/>
    <property type="match status" value="1"/>
</dbReference>
<proteinExistence type="inferred from homology"/>
<name>A0A401ZWY4_9CHLR</name>
<dbReference type="EMBL" id="BIFR01000001">
    <property type="protein sequence ID" value="GCE11300.1"/>
    <property type="molecule type" value="Genomic_DNA"/>
</dbReference>
<keyword evidence="5" id="KW-1185">Reference proteome</keyword>
<dbReference type="PANTHER" id="PTHR33392:SF6">
    <property type="entry name" value="POLYISOPRENYL-TEICHOIC ACID--PEPTIDOGLYCAN TEICHOIC ACID TRANSFERASE TAGU"/>
    <property type="match status" value="1"/>
</dbReference>
<dbReference type="Pfam" id="PF03816">
    <property type="entry name" value="LytR_cpsA_psr"/>
    <property type="match status" value="1"/>
</dbReference>
<feature type="compositionally biased region" description="Low complexity" evidence="2">
    <location>
        <begin position="314"/>
        <end position="347"/>
    </location>
</feature>
<feature type="region of interest" description="Disordered" evidence="2">
    <location>
        <begin position="314"/>
        <end position="359"/>
    </location>
</feature>
<dbReference type="InterPro" id="IPR004474">
    <property type="entry name" value="LytR_CpsA_psr"/>
</dbReference>
<accession>A0A401ZWY4</accession>
<evidence type="ECO:0000313" key="4">
    <source>
        <dbReference type="EMBL" id="GCE11300.1"/>
    </source>
</evidence>
<feature type="domain" description="Cell envelope-related transcriptional attenuator" evidence="3">
    <location>
        <begin position="41"/>
        <end position="212"/>
    </location>
</feature>
<evidence type="ECO:0000313" key="5">
    <source>
        <dbReference type="Proteomes" id="UP000287352"/>
    </source>
</evidence>
<organism evidence="4 5">
    <name type="scientific">Tengunoibacter tsumagoiensis</name>
    <dbReference type="NCBI Taxonomy" id="2014871"/>
    <lineage>
        <taxon>Bacteria</taxon>
        <taxon>Bacillati</taxon>
        <taxon>Chloroflexota</taxon>
        <taxon>Ktedonobacteria</taxon>
        <taxon>Ktedonobacterales</taxon>
        <taxon>Dictyobacteraceae</taxon>
        <taxon>Tengunoibacter</taxon>
    </lineage>
</organism>
<evidence type="ECO:0000256" key="1">
    <source>
        <dbReference type="ARBA" id="ARBA00006068"/>
    </source>
</evidence>
<comment type="caution">
    <text evidence="4">The sequence shown here is derived from an EMBL/GenBank/DDBJ whole genome shotgun (WGS) entry which is preliminary data.</text>
</comment>
<protein>
    <recommendedName>
        <fullName evidence="3">Cell envelope-related transcriptional attenuator domain-containing protein</fullName>
    </recommendedName>
</protein>
<dbReference type="AlphaFoldDB" id="A0A401ZWY4"/>
<dbReference type="Proteomes" id="UP000287352">
    <property type="component" value="Unassembled WGS sequence"/>
</dbReference>
<dbReference type="Gene3D" id="3.40.630.190">
    <property type="entry name" value="LCP protein"/>
    <property type="match status" value="1"/>
</dbReference>
<gene>
    <name evidence="4" type="ORF">KTT_11590</name>
</gene>
<comment type="similarity">
    <text evidence="1">Belongs to the LytR/CpsA/Psr (LCP) family.</text>
</comment>
<evidence type="ECO:0000256" key="2">
    <source>
        <dbReference type="SAM" id="MobiDB-lite"/>
    </source>
</evidence>
<reference evidence="5" key="1">
    <citation type="submission" date="2018-12" db="EMBL/GenBank/DDBJ databases">
        <title>Tengunoibacter tsumagoiensis gen. nov., sp. nov., Dictyobacter kobayashii sp. nov., D. alpinus sp. nov., and D. joshuensis sp. nov. and description of Dictyobacteraceae fam. nov. within the order Ktedonobacterales isolated from Tengu-no-mugimeshi.</title>
        <authorList>
            <person name="Wang C.M."/>
            <person name="Zheng Y."/>
            <person name="Sakai Y."/>
            <person name="Toyoda A."/>
            <person name="Minakuchi Y."/>
            <person name="Abe K."/>
            <person name="Yokota A."/>
            <person name="Yabe S."/>
        </authorList>
    </citation>
    <scope>NUCLEOTIDE SEQUENCE [LARGE SCALE GENOMIC DNA]</scope>
    <source>
        <strain evidence="5">Uno3</strain>
    </source>
</reference>
<evidence type="ECO:0000259" key="3">
    <source>
        <dbReference type="Pfam" id="PF03816"/>
    </source>
</evidence>
<sequence>MTVPTGNDSTLSGKNRINILLLGSDTDGKQNDGVSGSPLAQTDIVVTIDKQSGYVGMLSVPRDLQVTIPGQGENKMDFAFRYGWQAGSGDFAGHAESAAGLAEDTLAYNFGIHIDHYAWVGLQGFVKVIDTAGGVDVDILHPIVEDNYPDDVNNPTGHNIDYKRLYFAPGPQHLNGTEALEYVRTRHSDLQGDFGRSARQQQVLNQLKMKLAQPEIIARASELLSELSGSVLTDMQPNDIIYLANLARGIDSNKIDRLTLSPPYSNPNEINTNYLPDCSQITPKISQMFDIQGTCLTQEVVGVSNDTSTVLPQATPTVTVTPSGSVSTPTSTPMSAPTPTIAPTLLPTPTPRSGRHNGL</sequence>
<dbReference type="NCBIfam" id="TIGR00350">
    <property type="entry name" value="lytR_cpsA_psr"/>
    <property type="match status" value="1"/>
</dbReference>